<comment type="caution">
    <text evidence="2">The sequence shown here is derived from an EMBL/GenBank/DDBJ whole genome shotgun (WGS) entry which is preliminary data.</text>
</comment>
<evidence type="ECO:0000313" key="2">
    <source>
        <dbReference type="EMBL" id="KAK3393579.1"/>
    </source>
</evidence>
<protein>
    <submittedName>
        <fullName evidence="2">Uncharacterized protein</fullName>
    </submittedName>
</protein>
<reference evidence="2" key="1">
    <citation type="journal article" date="2023" name="Mol. Phylogenet. Evol.">
        <title>Genome-scale phylogeny and comparative genomics of the fungal order Sordariales.</title>
        <authorList>
            <person name="Hensen N."/>
            <person name="Bonometti L."/>
            <person name="Westerberg I."/>
            <person name="Brannstrom I.O."/>
            <person name="Guillou S."/>
            <person name="Cros-Aarteil S."/>
            <person name="Calhoun S."/>
            <person name="Haridas S."/>
            <person name="Kuo A."/>
            <person name="Mondo S."/>
            <person name="Pangilinan J."/>
            <person name="Riley R."/>
            <person name="LaButti K."/>
            <person name="Andreopoulos B."/>
            <person name="Lipzen A."/>
            <person name="Chen C."/>
            <person name="Yan M."/>
            <person name="Daum C."/>
            <person name="Ng V."/>
            <person name="Clum A."/>
            <person name="Steindorff A."/>
            <person name="Ohm R.A."/>
            <person name="Martin F."/>
            <person name="Silar P."/>
            <person name="Natvig D.O."/>
            <person name="Lalanne C."/>
            <person name="Gautier V."/>
            <person name="Ament-Velasquez S.L."/>
            <person name="Kruys A."/>
            <person name="Hutchinson M.I."/>
            <person name="Powell A.J."/>
            <person name="Barry K."/>
            <person name="Miller A.N."/>
            <person name="Grigoriev I.V."/>
            <person name="Debuchy R."/>
            <person name="Gladieux P."/>
            <person name="Hiltunen Thoren M."/>
            <person name="Johannesson H."/>
        </authorList>
    </citation>
    <scope>NUCLEOTIDE SEQUENCE</scope>
    <source>
        <strain evidence="2">CBS 232.78</strain>
    </source>
</reference>
<evidence type="ECO:0000313" key="3">
    <source>
        <dbReference type="Proteomes" id="UP001285441"/>
    </source>
</evidence>
<accession>A0AAE0U7R8</accession>
<keyword evidence="3" id="KW-1185">Reference proteome</keyword>
<dbReference type="Proteomes" id="UP001285441">
    <property type="component" value="Unassembled WGS sequence"/>
</dbReference>
<feature type="compositionally biased region" description="Polar residues" evidence="1">
    <location>
        <begin position="51"/>
        <end position="66"/>
    </location>
</feature>
<organism evidence="2 3">
    <name type="scientific">Podospora didyma</name>
    <dbReference type="NCBI Taxonomy" id="330526"/>
    <lineage>
        <taxon>Eukaryota</taxon>
        <taxon>Fungi</taxon>
        <taxon>Dikarya</taxon>
        <taxon>Ascomycota</taxon>
        <taxon>Pezizomycotina</taxon>
        <taxon>Sordariomycetes</taxon>
        <taxon>Sordariomycetidae</taxon>
        <taxon>Sordariales</taxon>
        <taxon>Podosporaceae</taxon>
        <taxon>Podospora</taxon>
    </lineage>
</organism>
<dbReference type="EMBL" id="JAULSW010000001">
    <property type="protein sequence ID" value="KAK3393579.1"/>
    <property type="molecule type" value="Genomic_DNA"/>
</dbReference>
<evidence type="ECO:0000256" key="1">
    <source>
        <dbReference type="SAM" id="MobiDB-lite"/>
    </source>
</evidence>
<name>A0AAE0U7R8_9PEZI</name>
<feature type="region of interest" description="Disordered" evidence="1">
    <location>
        <begin position="51"/>
        <end position="73"/>
    </location>
</feature>
<gene>
    <name evidence="2" type="ORF">B0H63DRAFT_458530</name>
</gene>
<dbReference type="AlphaFoldDB" id="A0AAE0U7R8"/>
<proteinExistence type="predicted"/>
<reference evidence="2" key="2">
    <citation type="submission" date="2023-06" db="EMBL/GenBank/DDBJ databases">
        <authorList>
            <consortium name="Lawrence Berkeley National Laboratory"/>
            <person name="Haridas S."/>
            <person name="Hensen N."/>
            <person name="Bonometti L."/>
            <person name="Westerberg I."/>
            <person name="Brannstrom I.O."/>
            <person name="Guillou S."/>
            <person name="Cros-Aarteil S."/>
            <person name="Calhoun S."/>
            <person name="Kuo A."/>
            <person name="Mondo S."/>
            <person name="Pangilinan J."/>
            <person name="Riley R."/>
            <person name="LaButti K."/>
            <person name="Andreopoulos B."/>
            <person name="Lipzen A."/>
            <person name="Chen C."/>
            <person name="Yanf M."/>
            <person name="Daum C."/>
            <person name="Ng V."/>
            <person name="Clum A."/>
            <person name="Steindorff A."/>
            <person name="Ohm R."/>
            <person name="Martin F."/>
            <person name="Silar P."/>
            <person name="Natvig D."/>
            <person name="Lalanne C."/>
            <person name="Gautier V."/>
            <person name="Ament-velasquez S.L."/>
            <person name="Kruys A."/>
            <person name="Hutchinson M.I."/>
            <person name="Powell A.J."/>
            <person name="Barry K."/>
            <person name="Miller A.N."/>
            <person name="Grigoriev I.V."/>
            <person name="Debuchy R."/>
            <person name="Gladieux P."/>
            <person name="Thoren M.H."/>
            <person name="Johannesson H."/>
        </authorList>
    </citation>
    <scope>NUCLEOTIDE SEQUENCE</scope>
    <source>
        <strain evidence="2">CBS 232.78</strain>
    </source>
</reference>
<sequence length="164" mass="17915">MAPALPLVCAIPFYSTPSLGRSPASLRPQRSCTSGGSGWGSPCHVQLHGRQPTSCLQPSKTDSQPARLQEPQHRAGHCMRRPDAFGERVYACLHVCNARPQRVNIPPLKKTAPCLPGSTFLHDVTTHLQSVSAASSDWAMALPKRGDIWRSRRQLPLVPPAQIR</sequence>